<accession>A0A1Y2C936</accession>
<feature type="region of interest" description="Disordered" evidence="1">
    <location>
        <begin position="101"/>
        <end position="121"/>
    </location>
</feature>
<evidence type="ECO:0000256" key="1">
    <source>
        <dbReference type="SAM" id="MobiDB-lite"/>
    </source>
</evidence>
<keyword evidence="3" id="KW-1185">Reference proteome</keyword>
<name>A0A1Y2C936_9FUNG</name>
<dbReference type="OrthoDB" id="10307487at2759"/>
<dbReference type="Proteomes" id="UP000193642">
    <property type="component" value="Unassembled WGS sequence"/>
</dbReference>
<comment type="caution">
    <text evidence="2">The sequence shown here is derived from an EMBL/GenBank/DDBJ whole genome shotgun (WGS) entry which is preliminary data.</text>
</comment>
<protein>
    <submittedName>
        <fullName evidence="2">Uncharacterized protein</fullName>
    </submittedName>
</protein>
<gene>
    <name evidence="2" type="ORF">BCR33DRAFT_851472</name>
</gene>
<dbReference type="AlphaFoldDB" id="A0A1Y2C936"/>
<reference evidence="2 3" key="1">
    <citation type="submission" date="2016-07" db="EMBL/GenBank/DDBJ databases">
        <title>Pervasive Adenine N6-methylation of Active Genes in Fungi.</title>
        <authorList>
            <consortium name="DOE Joint Genome Institute"/>
            <person name="Mondo S.J."/>
            <person name="Dannebaum R.O."/>
            <person name="Kuo R.C."/>
            <person name="Labutti K."/>
            <person name="Haridas S."/>
            <person name="Kuo A."/>
            <person name="Salamov A."/>
            <person name="Ahrendt S.R."/>
            <person name="Lipzen A."/>
            <person name="Sullivan W."/>
            <person name="Andreopoulos W.B."/>
            <person name="Clum A."/>
            <person name="Lindquist E."/>
            <person name="Daum C."/>
            <person name="Ramamoorthy G.K."/>
            <person name="Gryganskyi A."/>
            <person name="Culley D."/>
            <person name="Magnuson J.K."/>
            <person name="James T.Y."/>
            <person name="O'Malley M.A."/>
            <person name="Stajich J.E."/>
            <person name="Spatafora J.W."/>
            <person name="Visel A."/>
            <person name="Grigoriev I.V."/>
        </authorList>
    </citation>
    <scope>NUCLEOTIDE SEQUENCE [LARGE SCALE GENOMIC DNA]</scope>
    <source>
        <strain evidence="2 3">JEL800</strain>
    </source>
</reference>
<organism evidence="2 3">
    <name type="scientific">Rhizoclosmatium globosum</name>
    <dbReference type="NCBI Taxonomy" id="329046"/>
    <lineage>
        <taxon>Eukaryota</taxon>
        <taxon>Fungi</taxon>
        <taxon>Fungi incertae sedis</taxon>
        <taxon>Chytridiomycota</taxon>
        <taxon>Chytridiomycota incertae sedis</taxon>
        <taxon>Chytridiomycetes</taxon>
        <taxon>Chytridiales</taxon>
        <taxon>Chytriomycetaceae</taxon>
        <taxon>Rhizoclosmatium</taxon>
    </lineage>
</organism>
<sequence length="384" mass="43461">MTQAHNTVRVTLEFSNAAAAKLHSLAPPKLFTCDEIQYKTHSWYSRATIYHDLTPLPPHTVAQLLDKIIITDPPNRLYIYRTIAVTVTTLYADPQIALQQEPDVSEDSDVQPPPHTTAKLKNAGPAQTYDFRDAKSSSEDVHFKLQFLSDLEMTAGLTRLDGLLVPPSATLRITILKYGFTGSCYVSTDTLRSVASTMYEFDVNLCYRFLHQRSYNLTDAEIFEFLIVCFITNCKDGFDLAAERLSTVMTKNRETSTNPGYLNIHCSMLAKLPFDVLEEVIKSTSFVGRSKLQWRLVVGHTKAWQGFDDVSLKGPTNLRFFSANKYLHATLTFFVYYMVSAVTKDEYDSCILPYVDLAMHRTHTAICRPKTANWEFGAGWDVVQ</sequence>
<dbReference type="EMBL" id="MCGO01000027">
    <property type="protein sequence ID" value="ORY42835.1"/>
    <property type="molecule type" value="Genomic_DNA"/>
</dbReference>
<proteinExistence type="predicted"/>
<evidence type="ECO:0000313" key="2">
    <source>
        <dbReference type="EMBL" id="ORY42835.1"/>
    </source>
</evidence>
<evidence type="ECO:0000313" key="3">
    <source>
        <dbReference type="Proteomes" id="UP000193642"/>
    </source>
</evidence>